<comment type="caution">
    <text evidence="2">The sequence shown here is derived from an EMBL/GenBank/DDBJ whole genome shotgun (WGS) entry which is preliminary data.</text>
</comment>
<dbReference type="Pfam" id="PF05099">
    <property type="entry name" value="TerB"/>
    <property type="match status" value="1"/>
</dbReference>
<dbReference type="CDD" id="cd07313">
    <property type="entry name" value="terB_like_2"/>
    <property type="match status" value="1"/>
</dbReference>
<accession>A0A231V2I5</accession>
<evidence type="ECO:0000259" key="1">
    <source>
        <dbReference type="Pfam" id="PF05099"/>
    </source>
</evidence>
<dbReference type="Gene3D" id="1.10.3680.10">
    <property type="entry name" value="TerB-like"/>
    <property type="match status" value="1"/>
</dbReference>
<feature type="domain" description="Co-chaperone DjlA N-terminal" evidence="1">
    <location>
        <begin position="26"/>
        <end position="141"/>
    </location>
</feature>
<proteinExistence type="predicted"/>
<dbReference type="InterPro" id="IPR007791">
    <property type="entry name" value="DjlA_N"/>
</dbReference>
<dbReference type="EMBL" id="NBYO01000001">
    <property type="protein sequence ID" value="OXT02364.1"/>
    <property type="molecule type" value="Genomic_DNA"/>
</dbReference>
<dbReference type="AlphaFoldDB" id="A0A231V2I5"/>
<keyword evidence="3" id="KW-1185">Reference proteome</keyword>
<name>A0A231V2I5_9HYPH</name>
<evidence type="ECO:0000313" key="2">
    <source>
        <dbReference type="EMBL" id="OXT02364.1"/>
    </source>
</evidence>
<organism evidence="2 3">
    <name type="scientific">Notoacmeibacter marinus</name>
    <dbReference type="NCBI Taxonomy" id="1876515"/>
    <lineage>
        <taxon>Bacteria</taxon>
        <taxon>Pseudomonadati</taxon>
        <taxon>Pseudomonadota</taxon>
        <taxon>Alphaproteobacteria</taxon>
        <taxon>Hyphomicrobiales</taxon>
        <taxon>Notoacmeibacteraceae</taxon>
        <taxon>Notoacmeibacter</taxon>
    </lineage>
</organism>
<reference evidence="3" key="1">
    <citation type="journal article" date="2017" name="Int. J. Syst. Evol. Microbiol.">
        <title>Notoacmeibacter marinus gen. nov., sp. nov., isolated from the gut of a limpet and proposal of Notoacmeibacteraceae fam. nov. in the order Rhizobiales of the class Alphaproteobacteria.</title>
        <authorList>
            <person name="Huang Z."/>
            <person name="Guo F."/>
            <person name="Lai Q."/>
        </authorList>
    </citation>
    <scope>NUCLEOTIDE SEQUENCE [LARGE SCALE GENOMIC DNA]</scope>
    <source>
        <strain evidence="3">XMTR2A4</strain>
    </source>
</reference>
<sequence>MLERLIALFGSPAPRDEETGDQSVRRAAAALLVIIMDADGIREPEEEVRLRANLAGRFGLTEDALEALVSEGKAAAAESADFYAFTSVLKRELEIEERNDFIGMLWEMAYADGMADELEDNLVWRISELMGVAGRERVHQRQDAVARLGVSLRPRREDDESLPGPR</sequence>
<protein>
    <recommendedName>
        <fullName evidence="1">Co-chaperone DjlA N-terminal domain-containing protein</fullName>
    </recommendedName>
</protein>
<dbReference type="SUPFAM" id="SSF158682">
    <property type="entry name" value="TerB-like"/>
    <property type="match status" value="1"/>
</dbReference>
<dbReference type="RefSeq" id="WP_094076320.1">
    <property type="nucleotide sequence ID" value="NZ_NBYO01000001.1"/>
</dbReference>
<dbReference type="Proteomes" id="UP000215405">
    <property type="component" value="Unassembled WGS sequence"/>
</dbReference>
<evidence type="ECO:0000313" key="3">
    <source>
        <dbReference type="Proteomes" id="UP000215405"/>
    </source>
</evidence>
<dbReference type="InterPro" id="IPR029024">
    <property type="entry name" value="TerB-like"/>
</dbReference>
<gene>
    <name evidence="2" type="ORF">B7H23_05540</name>
</gene>